<sequence length="101" mass="11168">LRDYTTISVNGATSSIQRQAIQATNFEIKPAIIQTIQQTVLFGGLPSDDLNIHITNFLEIYDTFKYNGVSDDAVRLTLFPFSLKDKAKGLLNSFPLGTITT</sequence>
<accession>A0A1Q3BE11</accession>
<reference evidence="2" key="1">
    <citation type="submission" date="2016-04" db="EMBL/GenBank/DDBJ databases">
        <title>Cephalotus genome sequencing.</title>
        <authorList>
            <person name="Fukushima K."/>
            <person name="Hasebe M."/>
            <person name="Fang X."/>
        </authorList>
    </citation>
    <scope>NUCLEOTIDE SEQUENCE [LARGE SCALE GENOMIC DNA]</scope>
    <source>
        <strain evidence="2">cv. St1</strain>
    </source>
</reference>
<feature type="non-terminal residue" evidence="1">
    <location>
        <position position="101"/>
    </location>
</feature>
<gene>
    <name evidence="1" type="ORF">CFOL_v3_09776</name>
</gene>
<feature type="non-terminal residue" evidence="1">
    <location>
        <position position="1"/>
    </location>
</feature>
<dbReference type="EMBL" id="BDDD01000464">
    <property type="protein sequence ID" value="GAV66266.1"/>
    <property type="molecule type" value="Genomic_DNA"/>
</dbReference>
<comment type="caution">
    <text evidence="1">The sequence shown here is derived from an EMBL/GenBank/DDBJ whole genome shotgun (WGS) entry which is preliminary data.</text>
</comment>
<protein>
    <submittedName>
        <fullName evidence="1">Uncharacterized protein</fullName>
    </submittedName>
</protein>
<dbReference type="AlphaFoldDB" id="A0A1Q3BE11"/>
<dbReference type="InParanoid" id="A0A1Q3BE11"/>
<name>A0A1Q3BE11_CEPFO</name>
<evidence type="ECO:0000313" key="2">
    <source>
        <dbReference type="Proteomes" id="UP000187406"/>
    </source>
</evidence>
<dbReference type="Proteomes" id="UP000187406">
    <property type="component" value="Unassembled WGS sequence"/>
</dbReference>
<organism evidence="1 2">
    <name type="scientific">Cephalotus follicularis</name>
    <name type="common">Albany pitcher plant</name>
    <dbReference type="NCBI Taxonomy" id="3775"/>
    <lineage>
        <taxon>Eukaryota</taxon>
        <taxon>Viridiplantae</taxon>
        <taxon>Streptophyta</taxon>
        <taxon>Embryophyta</taxon>
        <taxon>Tracheophyta</taxon>
        <taxon>Spermatophyta</taxon>
        <taxon>Magnoliopsida</taxon>
        <taxon>eudicotyledons</taxon>
        <taxon>Gunneridae</taxon>
        <taxon>Pentapetalae</taxon>
        <taxon>rosids</taxon>
        <taxon>fabids</taxon>
        <taxon>Oxalidales</taxon>
        <taxon>Cephalotaceae</taxon>
        <taxon>Cephalotus</taxon>
    </lineage>
</organism>
<keyword evidence="2" id="KW-1185">Reference proteome</keyword>
<evidence type="ECO:0000313" key="1">
    <source>
        <dbReference type="EMBL" id="GAV66266.1"/>
    </source>
</evidence>
<dbReference type="OrthoDB" id="1740797at2759"/>
<proteinExistence type="predicted"/>